<sequence>MHLGEIETPKGAAMADLSRATWRTSSRSGNGGQCVEVAVTSEAVGVRDSKDRAAGHFAAAPAQWSAFIDAVKANRFD</sequence>
<dbReference type="STRING" id="995062.SAMN04489718_0857"/>
<evidence type="ECO:0000259" key="1">
    <source>
        <dbReference type="Pfam" id="PF04149"/>
    </source>
</evidence>
<evidence type="ECO:0000313" key="3">
    <source>
        <dbReference type="Proteomes" id="UP000199301"/>
    </source>
</evidence>
<keyword evidence="3" id="KW-1185">Reference proteome</keyword>
<dbReference type="InterPro" id="IPR007278">
    <property type="entry name" value="DUF397"/>
</dbReference>
<protein>
    <recommendedName>
        <fullName evidence="1">DUF397 domain-containing protein</fullName>
    </recommendedName>
</protein>
<name>A0A1H0Z5Q5_9ACTN</name>
<dbReference type="Proteomes" id="UP000199301">
    <property type="component" value="Unassembled WGS sequence"/>
</dbReference>
<dbReference type="AlphaFoldDB" id="A0A1H0Z5Q5"/>
<reference evidence="3" key="1">
    <citation type="submission" date="2016-10" db="EMBL/GenBank/DDBJ databases">
        <authorList>
            <person name="Varghese N."/>
            <person name="Submissions S."/>
        </authorList>
    </citation>
    <scope>NUCLEOTIDE SEQUENCE [LARGE SCALE GENOMIC DNA]</scope>
    <source>
        <strain evidence="3">DSM 45459</strain>
    </source>
</reference>
<dbReference type="Pfam" id="PF04149">
    <property type="entry name" value="DUF397"/>
    <property type="match status" value="1"/>
</dbReference>
<proteinExistence type="predicted"/>
<gene>
    <name evidence="2" type="ORF">SAMN04489718_0857</name>
</gene>
<feature type="domain" description="DUF397" evidence="1">
    <location>
        <begin position="20"/>
        <end position="72"/>
    </location>
</feature>
<evidence type="ECO:0000313" key="2">
    <source>
        <dbReference type="EMBL" id="SDQ22708.1"/>
    </source>
</evidence>
<accession>A0A1H0Z5Q5</accession>
<dbReference type="EMBL" id="FNKO01000001">
    <property type="protein sequence ID" value="SDQ22708.1"/>
    <property type="molecule type" value="Genomic_DNA"/>
</dbReference>
<organism evidence="2 3">
    <name type="scientific">Actinopolyspora saharensis</name>
    <dbReference type="NCBI Taxonomy" id="995062"/>
    <lineage>
        <taxon>Bacteria</taxon>
        <taxon>Bacillati</taxon>
        <taxon>Actinomycetota</taxon>
        <taxon>Actinomycetes</taxon>
        <taxon>Actinopolysporales</taxon>
        <taxon>Actinopolysporaceae</taxon>
        <taxon>Actinopolyspora</taxon>
    </lineage>
</organism>